<evidence type="ECO:0000313" key="2">
    <source>
        <dbReference type="EMBL" id="KAJ8487411.1"/>
    </source>
</evidence>
<dbReference type="EMBL" id="JAPEVG010000079">
    <property type="protein sequence ID" value="KAJ8487411.1"/>
    <property type="molecule type" value="Genomic_DNA"/>
</dbReference>
<feature type="compositionally biased region" description="Low complexity" evidence="1">
    <location>
        <begin position="40"/>
        <end position="58"/>
    </location>
</feature>
<dbReference type="Proteomes" id="UP001215151">
    <property type="component" value="Unassembled WGS sequence"/>
</dbReference>
<feature type="region of interest" description="Disordered" evidence="1">
    <location>
        <begin position="1"/>
        <end position="85"/>
    </location>
</feature>
<evidence type="ECO:0000313" key="3">
    <source>
        <dbReference type="Proteomes" id="UP001215151"/>
    </source>
</evidence>
<gene>
    <name evidence="2" type="ORF">ONZ51_g4189</name>
</gene>
<name>A0AAD7TWJ8_9APHY</name>
<feature type="compositionally biased region" description="Basic residues" evidence="1">
    <location>
        <begin position="273"/>
        <end position="282"/>
    </location>
</feature>
<feature type="compositionally biased region" description="Low complexity" evidence="1">
    <location>
        <begin position="1"/>
        <end position="33"/>
    </location>
</feature>
<keyword evidence="3" id="KW-1185">Reference proteome</keyword>
<feature type="region of interest" description="Disordered" evidence="1">
    <location>
        <begin position="237"/>
        <end position="292"/>
    </location>
</feature>
<comment type="caution">
    <text evidence="2">The sequence shown here is derived from an EMBL/GenBank/DDBJ whole genome shotgun (WGS) entry which is preliminary data.</text>
</comment>
<accession>A0AAD7TWJ8</accession>
<feature type="compositionally biased region" description="Basic and acidic residues" evidence="1">
    <location>
        <begin position="283"/>
        <end position="292"/>
    </location>
</feature>
<organism evidence="2 3">
    <name type="scientific">Trametes cubensis</name>
    <dbReference type="NCBI Taxonomy" id="1111947"/>
    <lineage>
        <taxon>Eukaryota</taxon>
        <taxon>Fungi</taxon>
        <taxon>Dikarya</taxon>
        <taxon>Basidiomycota</taxon>
        <taxon>Agaricomycotina</taxon>
        <taxon>Agaricomycetes</taxon>
        <taxon>Polyporales</taxon>
        <taxon>Polyporaceae</taxon>
        <taxon>Trametes</taxon>
    </lineage>
</organism>
<sequence length="292" mass="31409">MSSYSSTSLSSGSYARTDSSSSIYPSSPSTSPGTTPPSPLSLEPPSSPASLASSSPRAYRSKAPSTQAERPHPRDRAHESQAFGIDPATLIGRTLTRVRRSRAHPSLTLHFADGGAVQVRVVGYDPHFRGVPKTLESDSHVLNPASGATDVRLTVKHAAMITLADKAFQVQGTIQGAGKPPRESRWTQKHAAFAVKFVEEGGWHCIWATLAEYDEKNKETCVFRNFADVYVDSLQSAPTSSGSKAPAHPHARTASPHTRHDSPVSPSSAPKAQKPKRKGRGNRKAETPKARW</sequence>
<dbReference type="AlphaFoldDB" id="A0AAD7TWJ8"/>
<reference evidence="2" key="1">
    <citation type="submission" date="2022-11" db="EMBL/GenBank/DDBJ databases">
        <title>Genome Sequence of Cubamyces cubensis.</title>
        <authorList>
            <person name="Buettner E."/>
        </authorList>
    </citation>
    <scope>NUCLEOTIDE SEQUENCE</scope>
    <source>
        <strain evidence="2">MPL-01</strain>
    </source>
</reference>
<evidence type="ECO:0000256" key="1">
    <source>
        <dbReference type="SAM" id="MobiDB-lite"/>
    </source>
</evidence>
<protein>
    <submittedName>
        <fullName evidence="2">Uncharacterized protein</fullName>
    </submittedName>
</protein>
<proteinExistence type="predicted"/>
<feature type="compositionally biased region" description="Basic and acidic residues" evidence="1">
    <location>
        <begin position="69"/>
        <end position="79"/>
    </location>
</feature>